<feature type="non-terminal residue" evidence="1">
    <location>
        <position position="40"/>
    </location>
</feature>
<sequence>MKRNRPDSTTTTTLQGICIKSVAALLPLADIIAIQQTFQA</sequence>
<accession>X0UFJ0</accession>
<proteinExistence type="predicted"/>
<evidence type="ECO:0000313" key="1">
    <source>
        <dbReference type="EMBL" id="GAG04360.1"/>
    </source>
</evidence>
<comment type="caution">
    <text evidence="1">The sequence shown here is derived from an EMBL/GenBank/DDBJ whole genome shotgun (WGS) entry which is preliminary data.</text>
</comment>
<dbReference type="EMBL" id="BARS01026774">
    <property type="protein sequence ID" value="GAG04360.1"/>
    <property type="molecule type" value="Genomic_DNA"/>
</dbReference>
<name>X0UFJ0_9ZZZZ</name>
<gene>
    <name evidence="1" type="ORF">S01H1_42143</name>
</gene>
<protein>
    <submittedName>
        <fullName evidence="1">Uncharacterized protein</fullName>
    </submittedName>
</protein>
<dbReference type="AlphaFoldDB" id="X0UFJ0"/>
<organism evidence="1">
    <name type="scientific">marine sediment metagenome</name>
    <dbReference type="NCBI Taxonomy" id="412755"/>
    <lineage>
        <taxon>unclassified sequences</taxon>
        <taxon>metagenomes</taxon>
        <taxon>ecological metagenomes</taxon>
    </lineage>
</organism>
<reference evidence="1" key="1">
    <citation type="journal article" date="2014" name="Front. Microbiol.">
        <title>High frequency of phylogenetically diverse reductive dehalogenase-homologous genes in deep subseafloor sedimentary metagenomes.</title>
        <authorList>
            <person name="Kawai M."/>
            <person name="Futagami T."/>
            <person name="Toyoda A."/>
            <person name="Takaki Y."/>
            <person name="Nishi S."/>
            <person name="Hori S."/>
            <person name="Arai W."/>
            <person name="Tsubouchi T."/>
            <person name="Morono Y."/>
            <person name="Uchiyama I."/>
            <person name="Ito T."/>
            <person name="Fujiyama A."/>
            <person name="Inagaki F."/>
            <person name="Takami H."/>
        </authorList>
    </citation>
    <scope>NUCLEOTIDE SEQUENCE</scope>
    <source>
        <strain evidence="1">Expedition CK06-06</strain>
    </source>
</reference>